<keyword evidence="1" id="KW-0560">Oxidoreductase</keyword>
<reference evidence="1" key="1">
    <citation type="submission" date="2020-04" db="EMBL/GenBank/DDBJ databases">
        <authorList>
            <person name="Chiriac C."/>
            <person name="Salcher M."/>
            <person name="Ghai R."/>
            <person name="Kavagutti S V."/>
        </authorList>
    </citation>
    <scope>NUCLEOTIDE SEQUENCE</scope>
</reference>
<proteinExistence type="predicted"/>
<dbReference type="GO" id="GO:0051213">
    <property type="term" value="F:dioxygenase activity"/>
    <property type="evidence" value="ECO:0007669"/>
    <property type="project" value="UniProtKB-KW"/>
</dbReference>
<evidence type="ECO:0000313" key="1">
    <source>
        <dbReference type="EMBL" id="CAB4156797.1"/>
    </source>
</evidence>
<name>A0A6J5ND92_9CAUD</name>
<dbReference type="Gene3D" id="2.60.120.620">
    <property type="entry name" value="q2cbj1_9rhob like domain"/>
    <property type="match status" value="1"/>
</dbReference>
<sequence>MKILDNFLDTKLCNEIILDKSFFPQSMGNDERIASEINSYHDERSDCFAPYMFWEGWLKSEPKTLRQRVIMEIWKDNLPFPIEEVCGFEYWTRTFEAGQYLAPHVDEDTFRYAKTKVLTGPRIGCVYYGPETDAEGGGFLEIYPHDIVDYTENALEADLIKPHLVDISERERISCKGNRIIIFDAGHVLHGTSPASSGKRNVLIVNVWHNDVRPIAIETGDFYYE</sequence>
<accession>A0A6J5ND92</accession>
<keyword evidence="1" id="KW-0223">Dioxygenase</keyword>
<gene>
    <name evidence="1" type="ORF">UFOVP658_162</name>
</gene>
<protein>
    <submittedName>
        <fullName evidence="1">Oxoglutarate/iron-dependent dioxygenase</fullName>
    </submittedName>
</protein>
<dbReference type="EMBL" id="LR796639">
    <property type="protein sequence ID" value="CAB4156797.1"/>
    <property type="molecule type" value="Genomic_DNA"/>
</dbReference>
<organism evidence="1">
    <name type="scientific">uncultured Caudovirales phage</name>
    <dbReference type="NCBI Taxonomy" id="2100421"/>
    <lineage>
        <taxon>Viruses</taxon>
        <taxon>Duplodnaviria</taxon>
        <taxon>Heunggongvirae</taxon>
        <taxon>Uroviricota</taxon>
        <taxon>Caudoviricetes</taxon>
        <taxon>Peduoviridae</taxon>
        <taxon>Maltschvirus</taxon>
        <taxon>Maltschvirus maltsch</taxon>
    </lineage>
</organism>